<dbReference type="PANTHER" id="PTHR11669:SF0">
    <property type="entry name" value="PROTEIN STICHEL-LIKE 2"/>
    <property type="match status" value="1"/>
</dbReference>
<evidence type="ECO:0000256" key="8">
    <source>
        <dbReference type="ARBA" id="ARBA00022840"/>
    </source>
</evidence>
<evidence type="ECO:0000259" key="12">
    <source>
        <dbReference type="SMART" id="SM00382"/>
    </source>
</evidence>
<evidence type="ECO:0000256" key="2">
    <source>
        <dbReference type="ARBA" id="ARBA00022679"/>
    </source>
</evidence>
<dbReference type="NCBIfam" id="NF005942">
    <property type="entry name" value="PRK07994.1"/>
    <property type="match status" value="1"/>
</dbReference>
<keyword evidence="8 11" id="KW-0067">ATP-binding</keyword>
<dbReference type="InterPro" id="IPR012763">
    <property type="entry name" value="DNA_pol_III_sug/sutau_N"/>
</dbReference>
<dbReference type="Gene3D" id="1.10.8.60">
    <property type="match status" value="1"/>
</dbReference>
<protein>
    <recommendedName>
        <fullName evidence="11">DNA polymerase III subunit gamma/tau</fullName>
        <ecNumber evidence="11">2.7.7.7</ecNumber>
    </recommendedName>
</protein>
<evidence type="ECO:0000313" key="13">
    <source>
        <dbReference type="EMBL" id="NEN75824.1"/>
    </source>
</evidence>
<dbReference type="GO" id="GO:0005524">
    <property type="term" value="F:ATP binding"/>
    <property type="evidence" value="ECO:0007669"/>
    <property type="project" value="UniProtKB-KW"/>
</dbReference>
<evidence type="ECO:0000256" key="10">
    <source>
        <dbReference type="ARBA" id="ARBA00049244"/>
    </source>
</evidence>
<evidence type="ECO:0000256" key="6">
    <source>
        <dbReference type="ARBA" id="ARBA00022741"/>
    </source>
</evidence>
<dbReference type="GO" id="GO:0009360">
    <property type="term" value="C:DNA polymerase III complex"/>
    <property type="evidence" value="ECO:0007669"/>
    <property type="project" value="InterPro"/>
</dbReference>
<dbReference type="Pfam" id="PF22608">
    <property type="entry name" value="DNAX_ATPase_lid"/>
    <property type="match status" value="1"/>
</dbReference>
<organism evidence="13 14">
    <name type="scientific">Pelistega ratti</name>
    <dbReference type="NCBI Taxonomy" id="2652177"/>
    <lineage>
        <taxon>Bacteria</taxon>
        <taxon>Pseudomonadati</taxon>
        <taxon>Pseudomonadota</taxon>
        <taxon>Betaproteobacteria</taxon>
        <taxon>Burkholderiales</taxon>
        <taxon>Alcaligenaceae</taxon>
        <taxon>Pelistega</taxon>
    </lineage>
</organism>
<evidence type="ECO:0000256" key="11">
    <source>
        <dbReference type="RuleBase" id="RU364063"/>
    </source>
</evidence>
<dbReference type="InterPro" id="IPR022754">
    <property type="entry name" value="DNA_pol_III_gamma-3"/>
</dbReference>
<accession>A0A6L9Y7P4</accession>
<comment type="subunit">
    <text evidence="11">DNA polymerase III contains a core (composed of alpha, epsilon and theta chains) that associates with a tau subunit. This core dimerizes to form the POLIII' complex. PolIII' associates with the gamma complex (composed of gamma, delta, delta', psi and chi chains) and with the beta chain to form the complete DNA polymerase III complex.</text>
</comment>
<dbReference type="InterPro" id="IPR003593">
    <property type="entry name" value="AAA+_ATPase"/>
</dbReference>
<comment type="similarity">
    <text evidence="1 11">Belongs to the DnaX/STICHEL family.</text>
</comment>
<dbReference type="InterPro" id="IPR008921">
    <property type="entry name" value="DNA_pol3_clamp-load_cplx_C"/>
</dbReference>
<comment type="caution">
    <text evidence="13">The sequence shown here is derived from an EMBL/GenBank/DDBJ whole genome shotgun (WGS) entry which is preliminary data.</text>
</comment>
<dbReference type="InterPro" id="IPR027417">
    <property type="entry name" value="P-loop_NTPase"/>
</dbReference>
<dbReference type="FunFam" id="1.10.8.60:FF:000013">
    <property type="entry name" value="DNA polymerase III subunit gamma/tau"/>
    <property type="match status" value="1"/>
</dbReference>
<dbReference type="InterPro" id="IPR021029">
    <property type="entry name" value="DNA_pol_III_tau_dom-5"/>
</dbReference>
<sequence>MTTDNYLVLARKWRPRTFETLVGQDHVVKALSNALSTQRLHHAWLFTGTRGVGKTTLARILAKSLNCEKGISPYPCGTCQACVEIDQGRFVDYLEFDAASNRRVEEMTQLLEQAIYAPSVGRFKIYTIDEVHMLTGHAFNAMLKTLEEPPPHVKFILATTDPQKIPVTVLSRCLQFNLKQMAPESIVSHLQNLLGQEAVAYENEGLRLLAQAASGSMRDALSLTDQAIAYSGSHITAEAVRDMLGTIDQRYLVRLLQQLLAGNAQGLVDVATELTSRGFSFSSALEDFASLLSRIAIEQRLPGTIGQEDPSYADIIQVAQVIQPDVLQLFYSIAIHSRAELALSPDEYTGFIMAGLRMLSLVAPTDMLMPSVSYTPVEPATTVAVAHTTQEVEQSSVVDTVSAITSTDQVIQPAVITGNDVQQVIADEEKVAVVSDATTNTQASPEPVEPTYIEPQDKLSSADINQAKGSDDLPPWEDVPAEKKTLENPVISSSIDTEQYDNVAIDTPAEEDIALVSTWDDDLYLPVERVDDSSVPMQDMDTFREVEDTYTLESMTPERWVEVVKSLHLTGITGEIARHTEWMSVDQNTILLRLLVRLPDNMQAVEKLNTALTEYFKRIVKLKLEVGQTDQTVYAQDQQVLQARQQMAEQNAYSDTLVKALQADFQATIVPDSIRPLVSE</sequence>
<keyword evidence="9 11" id="KW-0239">DNA-directed DNA polymerase</keyword>
<dbReference type="Gene3D" id="3.40.50.300">
    <property type="entry name" value="P-loop containing nucleotide triphosphate hydrolases"/>
    <property type="match status" value="1"/>
</dbReference>
<dbReference type="Gene3D" id="3.30.300.150">
    <property type="entry name" value="DNA polymerase III, tau subunit, domain V"/>
    <property type="match status" value="1"/>
</dbReference>
<keyword evidence="5" id="KW-0479">Metal-binding</keyword>
<dbReference type="InterPro" id="IPR038249">
    <property type="entry name" value="PolIII_tau_V_sf"/>
</dbReference>
<evidence type="ECO:0000256" key="5">
    <source>
        <dbReference type="ARBA" id="ARBA00022723"/>
    </source>
</evidence>
<keyword evidence="4 11" id="KW-0235">DNA replication</keyword>
<dbReference type="InterPro" id="IPR045085">
    <property type="entry name" value="HLD_clamp_pol_III_gamma_tau"/>
</dbReference>
<reference evidence="13 14" key="1">
    <citation type="submission" date="2020-02" db="EMBL/GenBank/DDBJ databases">
        <title>Pelistega sp. NLN82 were isolated from wild rodents of the Hainan Island.</title>
        <authorList>
            <person name="Niu N."/>
            <person name="Zhou J."/>
        </authorList>
    </citation>
    <scope>NUCLEOTIDE SEQUENCE [LARGE SCALE GENOMIC DNA]</scope>
    <source>
        <strain evidence="13 14">NLN82</strain>
    </source>
</reference>
<dbReference type="InterPro" id="IPR050238">
    <property type="entry name" value="DNA_Rep/Repair_Clamp_Loader"/>
</dbReference>
<dbReference type="FunFam" id="3.40.50.300:FF:000014">
    <property type="entry name" value="DNA polymerase III subunit gamma/tau"/>
    <property type="match status" value="1"/>
</dbReference>
<feature type="domain" description="AAA+ ATPase" evidence="12">
    <location>
        <begin position="40"/>
        <end position="182"/>
    </location>
</feature>
<name>A0A6L9Y7P4_9BURK</name>
<keyword evidence="2 11" id="KW-0808">Transferase</keyword>
<dbReference type="GO" id="GO:0003887">
    <property type="term" value="F:DNA-directed DNA polymerase activity"/>
    <property type="evidence" value="ECO:0007669"/>
    <property type="project" value="UniProtKB-KW"/>
</dbReference>
<dbReference type="GO" id="GO:0003677">
    <property type="term" value="F:DNA binding"/>
    <property type="evidence" value="ECO:0007669"/>
    <property type="project" value="InterPro"/>
</dbReference>
<evidence type="ECO:0000256" key="1">
    <source>
        <dbReference type="ARBA" id="ARBA00006360"/>
    </source>
</evidence>
<gene>
    <name evidence="11 13" type="primary">dnaX</name>
    <name evidence="13" type="ORF">F9B74_05725</name>
</gene>
<dbReference type="EMBL" id="JAAGYR010000009">
    <property type="protein sequence ID" value="NEN75824.1"/>
    <property type="molecule type" value="Genomic_DNA"/>
</dbReference>
<proteinExistence type="inferred from homology"/>
<keyword evidence="3 11" id="KW-0548">Nucleotidyltransferase</keyword>
<dbReference type="SUPFAM" id="SSF52540">
    <property type="entry name" value="P-loop containing nucleoside triphosphate hydrolases"/>
    <property type="match status" value="1"/>
</dbReference>
<dbReference type="Pfam" id="PF12169">
    <property type="entry name" value="DNA_pol3_gamma3"/>
    <property type="match status" value="1"/>
</dbReference>
<dbReference type="SUPFAM" id="SSF48019">
    <property type="entry name" value="post-AAA+ oligomerization domain-like"/>
    <property type="match status" value="1"/>
</dbReference>
<dbReference type="EC" id="2.7.7.7" evidence="11"/>
<dbReference type="CDD" id="cd18137">
    <property type="entry name" value="HLD_clamp_pol_III_gamma_tau"/>
    <property type="match status" value="1"/>
</dbReference>
<evidence type="ECO:0000256" key="7">
    <source>
        <dbReference type="ARBA" id="ARBA00022833"/>
    </source>
</evidence>
<dbReference type="NCBIfam" id="TIGR02397">
    <property type="entry name" value="dnaX_nterm"/>
    <property type="match status" value="1"/>
</dbReference>
<keyword evidence="7" id="KW-0862">Zinc</keyword>
<keyword evidence="6 11" id="KW-0547">Nucleotide-binding</keyword>
<dbReference type="Pfam" id="PF12170">
    <property type="entry name" value="DNA_pol3_tau_5"/>
    <property type="match status" value="1"/>
</dbReference>
<dbReference type="SMART" id="SM00382">
    <property type="entry name" value="AAA"/>
    <property type="match status" value="1"/>
</dbReference>
<dbReference type="Proteomes" id="UP000477651">
    <property type="component" value="Unassembled WGS sequence"/>
</dbReference>
<dbReference type="GO" id="GO:0006261">
    <property type="term" value="P:DNA-templated DNA replication"/>
    <property type="evidence" value="ECO:0007669"/>
    <property type="project" value="TreeGrafter"/>
</dbReference>
<evidence type="ECO:0000256" key="3">
    <source>
        <dbReference type="ARBA" id="ARBA00022695"/>
    </source>
</evidence>
<dbReference type="RefSeq" id="WP_163764408.1">
    <property type="nucleotide sequence ID" value="NZ_JAAGYR010000009.1"/>
</dbReference>
<comment type="function">
    <text evidence="11">DNA polymerase III is a complex, multichain enzyme responsible for most of the replicative synthesis in bacteria. This DNA polymerase also exhibits 3' to 5' exonuclease activity.</text>
</comment>
<keyword evidence="14" id="KW-1185">Reference proteome</keyword>
<dbReference type="Pfam" id="PF13177">
    <property type="entry name" value="DNA_pol3_delta2"/>
    <property type="match status" value="1"/>
</dbReference>
<dbReference type="AlphaFoldDB" id="A0A6L9Y7P4"/>
<dbReference type="Gene3D" id="1.20.272.10">
    <property type="match status" value="1"/>
</dbReference>
<evidence type="ECO:0000313" key="14">
    <source>
        <dbReference type="Proteomes" id="UP000477651"/>
    </source>
</evidence>
<dbReference type="GO" id="GO:0046872">
    <property type="term" value="F:metal ion binding"/>
    <property type="evidence" value="ECO:0007669"/>
    <property type="project" value="UniProtKB-KW"/>
</dbReference>
<comment type="catalytic activity">
    <reaction evidence="10 11">
        <text>DNA(n) + a 2'-deoxyribonucleoside 5'-triphosphate = DNA(n+1) + diphosphate</text>
        <dbReference type="Rhea" id="RHEA:22508"/>
        <dbReference type="Rhea" id="RHEA-COMP:17339"/>
        <dbReference type="Rhea" id="RHEA-COMP:17340"/>
        <dbReference type="ChEBI" id="CHEBI:33019"/>
        <dbReference type="ChEBI" id="CHEBI:61560"/>
        <dbReference type="ChEBI" id="CHEBI:173112"/>
        <dbReference type="EC" id="2.7.7.7"/>
    </reaction>
</comment>
<evidence type="ECO:0000256" key="9">
    <source>
        <dbReference type="ARBA" id="ARBA00022932"/>
    </source>
</evidence>
<evidence type="ECO:0000256" key="4">
    <source>
        <dbReference type="ARBA" id="ARBA00022705"/>
    </source>
</evidence>
<dbReference type="PANTHER" id="PTHR11669">
    <property type="entry name" value="REPLICATION FACTOR C / DNA POLYMERASE III GAMMA-TAU SUBUNIT"/>
    <property type="match status" value="1"/>
</dbReference>
<dbReference type="CDD" id="cd00009">
    <property type="entry name" value="AAA"/>
    <property type="match status" value="1"/>
</dbReference>